<keyword evidence="3" id="KW-1185">Reference proteome</keyword>
<feature type="region of interest" description="Disordered" evidence="1">
    <location>
        <begin position="1"/>
        <end position="72"/>
    </location>
</feature>
<proteinExistence type="predicted"/>
<feature type="compositionally biased region" description="Basic and acidic residues" evidence="1">
    <location>
        <begin position="51"/>
        <end position="60"/>
    </location>
</feature>
<accession>A0A0M8ZR22</accession>
<evidence type="ECO:0000313" key="3">
    <source>
        <dbReference type="Proteomes" id="UP000053105"/>
    </source>
</evidence>
<evidence type="ECO:0000256" key="1">
    <source>
        <dbReference type="SAM" id="MobiDB-lite"/>
    </source>
</evidence>
<name>A0A0M8ZR22_9HYME</name>
<feature type="compositionally biased region" description="Basic and acidic residues" evidence="1">
    <location>
        <begin position="1"/>
        <end position="32"/>
    </location>
</feature>
<sequence>MQEKCQENERANAKRGRADRNGCKVEETKCEGRQLNSSRCKKKKTRGRRVGHAERDVQKGRRERKQNRREQVTSCEYVDRLDVRTNAMRND</sequence>
<protein>
    <submittedName>
        <fullName evidence="2">Uncharacterized protein</fullName>
    </submittedName>
</protein>
<feature type="compositionally biased region" description="Basic residues" evidence="1">
    <location>
        <begin position="39"/>
        <end position="50"/>
    </location>
</feature>
<reference evidence="2 3" key="1">
    <citation type="submission" date="2015-07" db="EMBL/GenBank/DDBJ databases">
        <title>The genome of Melipona quadrifasciata.</title>
        <authorList>
            <person name="Pan H."/>
            <person name="Kapheim K."/>
        </authorList>
    </citation>
    <scope>NUCLEOTIDE SEQUENCE [LARGE SCALE GENOMIC DNA]</scope>
    <source>
        <strain evidence="2">0111107301</strain>
        <tissue evidence="2">Whole body</tissue>
    </source>
</reference>
<evidence type="ECO:0000313" key="2">
    <source>
        <dbReference type="EMBL" id="KOX68236.1"/>
    </source>
</evidence>
<gene>
    <name evidence="2" type="ORF">WN51_06130</name>
</gene>
<organism evidence="2 3">
    <name type="scientific">Melipona quadrifasciata</name>
    <dbReference type="NCBI Taxonomy" id="166423"/>
    <lineage>
        <taxon>Eukaryota</taxon>
        <taxon>Metazoa</taxon>
        <taxon>Ecdysozoa</taxon>
        <taxon>Arthropoda</taxon>
        <taxon>Hexapoda</taxon>
        <taxon>Insecta</taxon>
        <taxon>Pterygota</taxon>
        <taxon>Neoptera</taxon>
        <taxon>Endopterygota</taxon>
        <taxon>Hymenoptera</taxon>
        <taxon>Apocrita</taxon>
        <taxon>Aculeata</taxon>
        <taxon>Apoidea</taxon>
        <taxon>Anthophila</taxon>
        <taxon>Apidae</taxon>
        <taxon>Melipona</taxon>
    </lineage>
</organism>
<dbReference type="AlphaFoldDB" id="A0A0M8ZR22"/>
<dbReference type="Proteomes" id="UP000053105">
    <property type="component" value="Unassembled WGS sequence"/>
</dbReference>
<dbReference type="EMBL" id="KQ435944">
    <property type="protein sequence ID" value="KOX68236.1"/>
    <property type="molecule type" value="Genomic_DNA"/>
</dbReference>